<dbReference type="Proteomes" id="UP000317369">
    <property type="component" value="Chromosome"/>
</dbReference>
<dbReference type="HAMAP" id="MF_00602">
    <property type="entry name" value="Prot_Arg_kinase"/>
    <property type="match status" value="1"/>
</dbReference>
<proteinExistence type="inferred from homology"/>
<dbReference type="PANTHER" id="PTHR11547:SF38">
    <property type="entry name" value="ARGININE KINASE 1-RELATED"/>
    <property type="match status" value="1"/>
</dbReference>
<dbReference type="InterPro" id="IPR022414">
    <property type="entry name" value="ATP-guanido_PTrfase_cat"/>
</dbReference>
<dbReference type="PROSITE" id="PS00112">
    <property type="entry name" value="PHOSPHAGEN_KINASE"/>
    <property type="match status" value="1"/>
</dbReference>
<evidence type="ECO:0000256" key="6">
    <source>
        <dbReference type="PROSITE-ProRule" id="PRU00843"/>
    </source>
</evidence>
<evidence type="ECO:0000256" key="4">
    <source>
        <dbReference type="ARBA" id="ARBA00022840"/>
    </source>
</evidence>
<evidence type="ECO:0000313" key="10">
    <source>
        <dbReference type="Proteomes" id="UP000317369"/>
    </source>
</evidence>
<keyword evidence="4 5" id="KW-0067">ATP-binding</keyword>
<dbReference type="OrthoDB" id="9791353at2"/>
<dbReference type="RefSeq" id="WP_145076843.1">
    <property type="nucleotide sequence ID" value="NZ_CP036425.1"/>
</dbReference>
<dbReference type="CDD" id="cd07930">
    <property type="entry name" value="bacterial_phosphagen_kinase"/>
    <property type="match status" value="1"/>
</dbReference>
<protein>
    <recommendedName>
        <fullName evidence="5">Protein-arginine kinase</fullName>
        <ecNumber evidence="5">2.7.14.1</ecNumber>
    </recommendedName>
</protein>
<dbReference type="GO" id="GO:0004111">
    <property type="term" value="F:creatine kinase activity"/>
    <property type="evidence" value="ECO:0007669"/>
    <property type="project" value="InterPro"/>
</dbReference>
<reference evidence="9 10" key="1">
    <citation type="submission" date="2019-02" db="EMBL/GenBank/DDBJ databases">
        <title>Deep-cultivation of Planctomycetes and their phenomic and genomic characterization uncovers novel biology.</title>
        <authorList>
            <person name="Wiegand S."/>
            <person name="Jogler M."/>
            <person name="Boedeker C."/>
            <person name="Pinto D."/>
            <person name="Vollmers J."/>
            <person name="Rivas-Marin E."/>
            <person name="Kohn T."/>
            <person name="Peeters S.H."/>
            <person name="Heuer A."/>
            <person name="Rast P."/>
            <person name="Oberbeckmann S."/>
            <person name="Bunk B."/>
            <person name="Jeske O."/>
            <person name="Meyerdierks A."/>
            <person name="Storesund J.E."/>
            <person name="Kallscheuer N."/>
            <person name="Luecker S."/>
            <person name="Lage O.M."/>
            <person name="Pohl T."/>
            <person name="Merkel B.J."/>
            <person name="Hornburger P."/>
            <person name="Mueller R.-W."/>
            <person name="Bruemmer F."/>
            <person name="Labrenz M."/>
            <person name="Spormann A.M."/>
            <person name="Op den Camp H."/>
            <person name="Overmann J."/>
            <person name="Amann R."/>
            <person name="Jetten M.S.M."/>
            <person name="Mascher T."/>
            <person name="Medema M.H."/>
            <person name="Devos D.P."/>
            <person name="Kaster A.-K."/>
            <person name="Ovreas L."/>
            <person name="Rohde M."/>
            <person name="Galperin M.Y."/>
            <person name="Jogler C."/>
        </authorList>
    </citation>
    <scope>NUCLEOTIDE SEQUENCE [LARGE SCALE GENOMIC DNA]</scope>
    <source>
        <strain evidence="9 10">KS4</strain>
    </source>
</reference>
<comment type="function">
    <text evidence="5">Catalyzes the specific phosphorylation of arginine residues in proteins.</text>
</comment>
<dbReference type="GO" id="GO:0005524">
    <property type="term" value="F:ATP binding"/>
    <property type="evidence" value="ECO:0007669"/>
    <property type="project" value="UniProtKB-UniRule"/>
</dbReference>
<feature type="binding site" evidence="5 6">
    <location>
        <position position="89"/>
    </location>
    <ligand>
        <name>ATP</name>
        <dbReference type="ChEBI" id="CHEBI:30616"/>
    </ligand>
</feature>
<dbReference type="EMBL" id="CP036425">
    <property type="protein sequence ID" value="QDU33644.1"/>
    <property type="molecule type" value="Genomic_DNA"/>
</dbReference>
<evidence type="ECO:0000256" key="5">
    <source>
        <dbReference type="HAMAP-Rule" id="MF_00602"/>
    </source>
</evidence>
<feature type="binding site" evidence="5 6">
    <location>
        <begin position="26"/>
        <end position="30"/>
    </location>
    <ligand>
        <name>ATP</name>
        <dbReference type="ChEBI" id="CHEBI:30616"/>
    </ligand>
</feature>
<dbReference type="Pfam" id="PF00217">
    <property type="entry name" value="ATP-gua_Ptrans"/>
    <property type="match status" value="1"/>
</dbReference>
<dbReference type="InterPro" id="IPR000749">
    <property type="entry name" value="ATP-guanido_PTrfase"/>
</dbReference>
<evidence type="ECO:0000256" key="1">
    <source>
        <dbReference type="ARBA" id="ARBA00022679"/>
    </source>
</evidence>
<organism evidence="9 10">
    <name type="scientific">Poriferisphaera corsica</name>
    <dbReference type="NCBI Taxonomy" id="2528020"/>
    <lineage>
        <taxon>Bacteria</taxon>
        <taxon>Pseudomonadati</taxon>
        <taxon>Planctomycetota</taxon>
        <taxon>Phycisphaerae</taxon>
        <taxon>Phycisphaerales</taxon>
        <taxon>Phycisphaeraceae</taxon>
        <taxon>Poriferisphaera</taxon>
    </lineage>
</organism>
<gene>
    <name evidence="5" type="primary">mcsB</name>
    <name evidence="9" type="ORF">KS4_16990</name>
</gene>
<dbReference type="Gene3D" id="3.30.590.10">
    <property type="entry name" value="Glutamine synthetase/guanido kinase, catalytic domain"/>
    <property type="match status" value="1"/>
</dbReference>
<keyword evidence="10" id="KW-1185">Reference proteome</keyword>
<comment type="similarity">
    <text evidence="5 6 7">Belongs to the ATP:guanido phosphotransferase family.</text>
</comment>
<evidence type="ECO:0000256" key="3">
    <source>
        <dbReference type="ARBA" id="ARBA00022777"/>
    </source>
</evidence>
<evidence type="ECO:0000256" key="7">
    <source>
        <dbReference type="RuleBase" id="RU000505"/>
    </source>
</evidence>
<comment type="catalytic activity">
    <reaction evidence="5">
        <text>L-arginyl-[protein] + ATP = N(omega)-phospho-L-arginyl-[protein] + ADP + H(+)</text>
        <dbReference type="Rhea" id="RHEA:43384"/>
        <dbReference type="Rhea" id="RHEA-COMP:10532"/>
        <dbReference type="Rhea" id="RHEA-COMP:10533"/>
        <dbReference type="ChEBI" id="CHEBI:15378"/>
        <dbReference type="ChEBI" id="CHEBI:29965"/>
        <dbReference type="ChEBI" id="CHEBI:30616"/>
        <dbReference type="ChEBI" id="CHEBI:83226"/>
        <dbReference type="ChEBI" id="CHEBI:456216"/>
        <dbReference type="EC" id="2.7.14.1"/>
    </reaction>
</comment>
<dbReference type="NCBIfam" id="NF002194">
    <property type="entry name" value="PRK01059.1-4"/>
    <property type="match status" value="1"/>
</dbReference>
<feature type="binding site" evidence="6">
    <location>
        <begin position="176"/>
        <end position="180"/>
    </location>
    <ligand>
        <name>ATP</name>
        <dbReference type="ChEBI" id="CHEBI:30616"/>
    </ligand>
</feature>
<keyword evidence="2 5" id="KW-0547">Nucleotide-binding</keyword>
<evidence type="ECO:0000259" key="8">
    <source>
        <dbReference type="PROSITE" id="PS51510"/>
    </source>
</evidence>
<accession>A0A517YTT6</accession>
<sequence>MNINKMTDHAGEWLRGSGPHHDIVISSRIRLARNIAGFPFVNRANVRQQHEVLALCHEHIVEQKLDDDVLWIDLRDSPQLDRELLVERHLISKQHAGSNNELPRAVAVGVDETFAIMINEEDHLRMQVLRSGLQLTEAFSHINHLDDVLESKLNYAYSQRFGYLTACPTNVGTGIRVSVMLHLPALKLTGEIEKVRRAARDMHLAVRGLFGEGSEAIGDLYQISNQSTLGKSEMEILADFETTVVPQIIAYEKQARQALLQQRPEQLDDKIYRALAILKHARMMGTEEVLQLLSHLRLGVNLGRINKIDMKTVNDLFLLTQPAHLQRITGRSMDPVERRAERAAMIRARLKGCEL</sequence>
<dbReference type="SUPFAM" id="SSF55931">
    <property type="entry name" value="Glutamine synthetase/guanido kinase"/>
    <property type="match status" value="1"/>
</dbReference>
<keyword evidence="1 5" id="KW-0808">Transferase</keyword>
<dbReference type="PANTHER" id="PTHR11547">
    <property type="entry name" value="ARGININE OR CREATINE KINASE"/>
    <property type="match status" value="1"/>
</dbReference>
<dbReference type="GO" id="GO:1990424">
    <property type="term" value="F:protein arginine kinase activity"/>
    <property type="evidence" value="ECO:0007669"/>
    <property type="project" value="UniProtKB-EC"/>
</dbReference>
<dbReference type="KEGG" id="pcor:KS4_16990"/>
<name>A0A517YTT6_9BACT</name>
<comment type="caution">
    <text evidence="5">Lacks conserved residue(s) required for the propagation of feature annotation.</text>
</comment>
<evidence type="ECO:0000256" key="2">
    <source>
        <dbReference type="ARBA" id="ARBA00022741"/>
    </source>
</evidence>
<dbReference type="InterPro" id="IPR023660">
    <property type="entry name" value="Arg_Kinase"/>
</dbReference>
<dbReference type="GO" id="GO:0005615">
    <property type="term" value="C:extracellular space"/>
    <property type="evidence" value="ECO:0007669"/>
    <property type="project" value="TreeGrafter"/>
</dbReference>
<dbReference type="InterPro" id="IPR022415">
    <property type="entry name" value="ATP-guanido_PTrfase_AS"/>
</dbReference>
<feature type="domain" description="Phosphagen kinase C-terminal" evidence="8">
    <location>
        <begin position="23"/>
        <end position="255"/>
    </location>
</feature>
<dbReference type="EC" id="2.7.14.1" evidence="5"/>
<feature type="binding site" evidence="5 6">
    <location>
        <position position="125"/>
    </location>
    <ligand>
        <name>ATP</name>
        <dbReference type="ChEBI" id="CHEBI:30616"/>
    </ligand>
</feature>
<evidence type="ECO:0000313" key="9">
    <source>
        <dbReference type="EMBL" id="QDU33644.1"/>
    </source>
</evidence>
<keyword evidence="3 5" id="KW-0418">Kinase</keyword>
<feature type="binding site" evidence="5 6">
    <location>
        <begin position="207"/>
        <end position="212"/>
    </location>
    <ligand>
        <name>ATP</name>
        <dbReference type="ChEBI" id="CHEBI:30616"/>
    </ligand>
</feature>
<dbReference type="GO" id="GO:0046314">
    <property type="term" value="P:phosphocreatine biosynthetic process"/>
    <property type="evidence" value="ECO:0007669"/>
    <property type="project" value="InterPro"/>
</dbReference>
<dbReference type="InterPro" id="IPR014746">
    <property type="entry name" value="Gln_synth/guanido_kin_cat_dom"/>
</dbReference>
<dbReference type="PROSITE" id="PS51510">
    <property type="entry name" value="PHOSPHAGEN_KINASE_C"/>
    <property type="match status" value="1"/>
</dbReference>
<dbReference type="AlphaFoldDB" id="A0A517YTT6"/>